<sequence>MTAIKDAIVKDHRELEKYYNEIINSKDHDHQERFGNQFTWELARHSVGEELVVYPAYEKYMGDKGKAMADEDRQEHHKVSSITTVAAMAPQRILTIFKVKELLKQFQNMKPQEADYLPKLKELWADLSEHIKEEESRDLPDFEEALANAEEESQALARSFGRTKAFVPSRSHPSAGENPPFETVMGLLTAPFDHVADVFRKFPDNTVSPNPSTK</sequence>
<evidence type="ECO:0000259" key="2">
    <source>
        <dbReference type="Pfam" id="PF01814"/>
    </source>
</evidence>
<organism evidence="3">
    <name type="scientific">Bionectria ochroleuca</name>
    <name type="common">Gliocladium roseum</name>
    <dbReference type="NCBI Taxonomy" id="29856"/>
    <lineage>
        <taxon>Eukaryota</taxon>
        <taxon>Fungi</taxon>
        <taxon>Dikarya</taxon>
        <taxon>Ascomycota</taxon>
        <taxon>Pezizomycotina</taxon>
        <taxon>Sordariomycetes</taxon>
        <taxon>Hypocreomycetidae</taxon>
        <taxon>Hypocreales</taxon>
        <taxon>Bionectriaceae</taxon>
        <taxon>Clonostachys</taxon>
    </lineage>
</organism>
<gene>
    <name evidence="3" type="ORF">BN869_000011922_1</name>
</gene>
<dbReference type="PANTHER" id="PTHR35585:SF1">
    <property type="entry name" value="HHE DOMAIN PROTEIN (AFU_ORTHOLOGUE AFUA_4G00730)"/>
    <property type="match status" value="1"/>
</dbReference>
<dbReference type="Gene3D" id="1.20.120.520">
    <property type="entry name" value="nmb1532 protein domain like"/>
    <property type="match status" value="1"/>
</dbReference>
<accession>A0A0B7KFM7</accession>
<proteinExistence type="predicted"/>
<feature type="coiled-coil region" evidence="1">
    <location>
        <begin position="132"/>
        <end position="159"/>
    </location>
</feature>
<dbReference type="InterPro" id="IPR012312">
    <property type="entry name" value="Hemerythrin-like"/>
</dbReference>
<keyword evidence="1" id="KW-0175">Coiled coil</keyword>
<evidence type="ECO:0000313" key="3">
    <source>
        <dbReference type="EMBL" id="CEO55864.1"/>
    </source>
</evidence>
<dbReference type="EMBL" id="CDPU01000058">
    <property type="protein sequence ID" value="CEO55864.1"/>
    <property type="molecule type" value="Genomic_DNA"/>
</dbReference>
<dbReference type="Pfam" id="PF01814">
    <property type="entry name" value="Hemerythrin"/>
    <property type="match status" value="1"/>
</dbReference>
<feature type="domain" description="Hemerythrin-like" evidence="2">
    <location>
        <begin position="6"/>
        <end position="140"/>
    </location>
</feature>
<dbReference type="PANTHER" id="PTHR35585">
    <property type="entry name" value="HHE DOMAIN PROTEIN (AFU_ORTHOLOGUE AFUA_4G00730)"/>
    <property type="match status" value="1"/>
</dbReference>
<name>A0A0B7KFM7_BIOOC</name>
<reference evidence="3" key="1">
    <citation type="submission" date="2015-01" db="EMBL/GenBank/DDBJ databases">
        <authorList>
            <person name="Durling Mikael"/>
        </authorList>
    </citation>
    <scope>NUCLEOTIDE SEQUENCE</scope>
</reference>
<protein>
    <recommendedName>
        <fullName evidence="2">Hemerythrin-like domain-containing protein</fullName>
    </recommendedName>
</protein>
<evidence type="ECO:0000256" key="1">
    <source>
        <dbReference type="SAM" id="Coils"/>
    </source>
</evidence>
<dbReference type="AlphaFoldDB" id="A0A0B7KFM7"/>